<dbReference type="InterPro" id="IPR036291">
    <property type="entry name" value="NAD(P)-bd_dom_sf"/>
</dbReference>
<reference evidence="3" key="2">
    <citation type="submission" date="2023-05" db="EMBL/GenBank/DDBJ databases">
        <authorList>
            <consortium name="Lawrence Berkeley National Laboratory"/>
            <person name="Steindorff A."/>
            <person name="Hensen N."/>
            <person name="Bonometti L."/>
            <person name="Westerberg I."/>
            <person name="Brannstrom I.O."/>
            <person name="Guillou S."/>
            <person name="Cros-Aarteil S."/>
            <person name="Calhoun S."/>
            <person name="Haridas S."/>
            <person name="Kuo A."/>
            <person name="Mondo S."/>
            <person name="Pangilinan J."/>
            <person name="Riley R."/>
            <person name="Labutti K."/>
            <person name="Andreopoulos B."/>
            <person name="Lipzen A."/>
            <person name="Chen C."/>
            <person name="Yanf M."/>
            <person name="Daum C."/>
            <person name="Ng V."/>
            <person name="Clum A."/>
            <person name="Ohm R."/>
            <person name="Martin F."/>
            <person name="Silar P."/>
            <person name="Natvig D."/>
            <person name="Lalanne C."/>
            <person name="Gautier V."/>
            <person name="Ament-Velasquez S.L."/>
            <person name="Kruys A."/>
            <person name="Hutchinson M.I."/>
            <person name="Powell A.J."/>
            <person name="Barry K."/>
            <person name="Miller A.N."/>
            <person name="Grigoriev I.V."/>
            <person name="Debuchy R."/>
            <person name="Gladieux P."/>
            <person name="Thoren M.H."/>
            <person name="Johannesson H."/>
        </authorList>
    </citation>
    <scope>NUCLEOTIDE SEQUENCE</scope>
    <source>
        <strain evidence="3">CBS 141.50</strain>
    </source>
</reference>
<comment type="caution">
    <text evidence="3">The sequence shown here is derived from an EMBL/GenBank/DDBJ whole genome shotgun (WGS) entry which is preliminary data.</text>
</comment>
<feature type="domain" description="NAD(P)-binding" evidence="2">
    <location>
        <begin position="13"/>
        <end position="231"/>
    </location>
</feature>
<accession>A0AAN6UVI3</accession>
<dbReference type="EMBL" id="MU853653">
    <property type="protein sequence ID" value="KAK4139699.1"/>
    <property type="molecule type" value="Genomic_DNA"/>
</dbReference>
<dbReference type="PANTHER" id="PTHR15020">
    <property type="entry name" value="FLAVIN REDUCTASE-RELATED"/>
    <property type="match status" value="1"/>
</dbReference>
<comment type="similarity">
    <text evidence="1">Belongs to the avfA family.</text>
</comment>
<dbReference type="AlphaFoldDB" id="A0AAN6UVI3"/>
<evidence type="ECO:0000313" key="3">
    <source>
        <dbReference type="EMBL" id="KAK4139699.1"/>
    </source>
</evidence>
<evidence type="ECO:0000313" key="4">
    <source>
        <dbReference type="Proteomes" id="UP001302676"/>
    </source>
</evidence>
<reference evidence="3" key="1">
    <citation type="journal article" date="2023" name="Mol. Phylogenet. Evol.">
        <title>Genome-scale phylogeny and comparative genomics of the fungal order Sordariales.</title>
        <authorList>
            <person name="Hensen N."/>
            <person name="Bonometti L."/>
            <person name="Westerberg I."/>
            <person name="Brannstrom I.O."/>
            <person name="Guillou S."/>
            <person name="Cros-Aarteil S."/>
            <person name="Calhoun S."/>
            <person name="Haridas S."/>
            <person name="Kuo A."/>
            <person name="Mondo S."/>
            <person name="Pangilinan J."/>
            <person name="Riley R."/>
            <person name="LaButti K."/>
            <person name="Andreopoulos B."/>
            <person name="Lipzen A."/>
            <person name="Chen C."/>
            <person name="Yan M."/>
            <person name="Daum C."/>
            <person name="Ng V."/>
            <person name="Clum A."/>
            <person name="Steindorff A."/>
            <person name="Ohm R.A."/>
            <person name="Martin F."/>
            <person name="Silar P."/>
            <person name="Natvig D.O."/>
            <person name="Lalanne C."/>
            <person name="Gautier V."/>
            <person name="Ament-Velasquez S.L."/>
            <person name="Kruys A."/>
            <person name="Hutchinson M.I."/>
            <person name="Powell A.J."/>
            <person name="Barry K."/>
            <person name="Miller A.N."/>
            <person name="Grigoriev I.V."/>
            <person name="Debuchy R."/>
            <person name="Gladieux P."/>
            <person name="Hiltunen Thoren M."/>
            <person name="Johannesson H."/>
        </authorList>
    </citation>
    <scope>NUCLEOTIDE SEQUENCE</scope>
    <source>
        <strain evidence="3">CBS 141.50</strain>
    </source>
</reference>
<dbReference type="InterPro" id="IPR016040">
    <property type="entry name" value="NAD(P)-bd_dom"/>
</dbReference>
<dbReference type="Gene3D" id="3.40.50.720">
    <property type="entry name" value="NAD(P)-binding Rossmann-like Domain"/>
    <property type="match status" value="1"/>
</dbReference>
<protein>
    <recommendedName>
        <fullName evidence="2">NAD(P)-binding domain-containing protein</fullName>
    </recommendedName>
</protein>
<name>A0AAN6UVI3_9PEZI</name>
<evidence type="ECO:0000256" key="1">
    <source>
        <dbReference type="ARBA" id="ARBA00038376"/>
    </source>
</evidence>
<dbReference type="GeneID" id="87815177"/>
<dbReference type="Pfam" id="PF13460">
    <property type="entry name" value="NAD_binding_10"/>
    <property type="match status" value="1"/>
</dbReference>
<proteinExistence type="inferred from homology"/>
<sequence>MSSASLKHVLLLGGHGKIAQLLTPLLLRRGWDVTSVIRTDDQSSTVREVLERVQPEDEGVVGKLQVLVHSLAEVKTQEDAREVIERAGKERDVDYVVWSAGAGGKGGAQNTNAIDKIAASNFVLAAAEAPKITRFLHVSHLGSRYTKPAWWSDYDWKGTDNINHEVFPVYYAAKLAVDELLYSVSKTSGPSFVGISLRPGSLSDEPAGKVELGRTASSKGKISREAVARVADVLLASEGVKNTWLDLLDGEEEVESAVKKAVDEGVNAVEGEKCA</sequence>
<dbReference type="PANTHER" id="PTHR15020:SF50">
    <property type="entry name" value="UPF0659 PROTEIN YMR090W"/>
    <property type="match status" value="1"/>
</dbReference>
<dbReference type="SUPFAM" id="SSF51735">
    <property type="entry name" value="NAD(P)-binding Rossmann-fold domains"/>
    <property type="match status" value="1"/>
</dbReference>
<dbReference type="Proteomes" id="UP001302676">
    <property type="component" value="Unassembled WGS sequence"/>
</dbReference>
<dbReference type="RefSeq" id="XP_062633070.1">
    <property type="nucleotide sequence ID" value="XM_062778564.1"/>
</dbReference>
<evidence type="ECO:0000259" key="2">
    <source>
        <dbReference type="Pfam" id="PF13460"/>
    </source>
</evidence>
<organism evidence="3 4">
    <name type="scientific">Dichotomopilus funicola</name>
    <dbReference type="NCBI Taxonomy" id="1934379"/>
    <lineage>
        <taxon>Eukaryota</taxon>
        <taxon>Fungi</taxon>
        <taxon>Dikarya</taxon>
        <taxon>Ascomycota</taxon>
        <taxon>Pezizomycotina</taxon>
        <taxon>Sordariomycetes</taxon>
        <taxon>Sordariomycetidae</taxon>
        <taxon>Sordariales</taxon>
        <taxon>Chaetomiaceae</taxon>
        <taxon>Dichotomopilus</taxon>
    </lineage>
</organism>
<gene>
    <name evidence="3" type="ORF">C8A04DRAFT_15641</name>
</gene>
<keyword evidence="4" id="KW-1185">Reference proteome</keyword>